<sequence length="96" mass="10034">MDNYNTNPNMGSEPTNPVAGSKKLPVILAVAGVIVAAGLVWWWLGGKEVGQKAIAPTATPEGQSAETADINADLNEINAGDLDAEFNQVDQDLNSL</sequence>
<protein>
    <submittedName>
        <fullName evidence="2">Uncharacterized protein</fullName>
    </submittedName>
</protein>
<dbReference type="EMBL" id="LCOK01000024">
    <property type="protein sequence ID" value="KKU76345.1"/>
    <property type="molecule type" value="Genomic_DNA"/>
</dbReference>
<gene>
    <name evidence="2" type="ORF">UY02_C0024G0008</name>
</gene>
<evidence type="ECO:0000313" key="2">
    <source>
        <dbReference type="EMBL" id="KKU76345.1"/>
    </source>
</evidence>
<keyword evidence="1" id="KW-1133">Transmembrane helix</keyword>
<reference evidence="2 3" key="1">
    <citation type="journal article" date="2015" name="Nature">
        <title>rRNA introns, odd ribosomes, and small enigmatic genomes across a large radiation of phyla.</title>
        <authorList>
            <person name="Brown C.T."/>
            <person name="Hug L.A."/>
            <person name="Thomas B.C."/>
            <person name="Sharon I."/>
            <person name="Castelle C.J."/>
            <person name="Singh A."/>
            <person name="Wilkins M.J."/>
            <person name="Williams K.H."/>
            <person name="Banfield J.F."/>
        </authorList>
    </citation>
    <scope>NUCLEOTIDE SEQUENCE [LARGE SCALE GENOMIC DNA]</scope>
</reference>
<feature type="transmembrane region" description="Helical" evidence="1">
    <location>
        <begin position="24"/>
        <end position="44"/>
    </location>
</feature>
<accession>A0A0G1W213</accession>
<dbReference type="AlphaFoldDB" id="A0A0G1W213"/>
<proteinExistence type="predicted"/>
<keyword evidence="1" id="KW-0472">Membrane</keyword>
<organism evidence="2 3">
    <name type="scientific">Candidatus Giovannonibacteria bacterium GW2011_GWB1_47_6b</name>
    <dbReference type="NCBI Taxonomy" id="1618655"/>
    <lineage>
        <taxon>Bacteria</taxon>
        <taxon>Candidatus Giovannoniibacteriota</taxon>
    </lineage>
</organism>
<name>A0A0G1W213_9BACT</name>
<evidence type="ECO:0000313" key="3">
    <source>
        <dbReference type="Proteomes" id="UP000034682"/>
    </source>
</evidence>
<evidence type="ECO:0000256" key="1">
    <source>
        <dbReference type="SAM" id="Phobius"/>
    </source>
</evidence>
<dbReference type="Proteomes" id="UP000034682">
    <property type="component" value="Unassembled WGS sequence"/>
</dbReference>
<keyword evidence="1" id="KW-0812">Transmembrane</keyword>
<comment type="caution">
    <text evidence="2">The sequence shown here is derived from an EMBL/GenBank/DDBJ whole genome shotgun (WGS) entry which is preliminary data.</text>
</comment>